<dbReference type="Pfam" id="PF08837">
    <property type="entry name" value="DUF1810"/>
    <property type="match status" value="1"/>
</dbReference>
<dbReference type="InterPro" id="IPR014937">
    <property type="entry name" value="DUF1810"/>
</dbReference>
<sequence>MTDTFELERFVRAQGPVLAQVRQELRDGHKRSHWMWFIFPQLRGLGRSEMATRYGVSSLAEARAYLAHPVLGPRLVECTNLLNAVEGRDAHQILGSPDDRKFQSCLTLFARADTGEAAFRQALQHYFGGEEDQRTVELLAGGR</sequence>
<dbReference type="EMBL" id="JACTVA010000034">
    <property type="protein sequence ID" value="MBC9208540.1"/>
    <property type="molecule type" value="Genomic_DNA"/>
</dbReference>
<dbReference type="Gene3D" id="1.25.40.380">
    <property type="entry name" value="Protein of unknown function DUF1810"/>
    <property type="match status" value="1"/>
</dbReference>
<protein>
    <submittedName>
        <fullName evidence="1">DUF1810 domain-containing protein</fullName>
    </submittedName>
</protein>
<dbReference type="InterPro" id="IPR036287">
    <property type="entry name" value="Rv1873-like_sf"/>
</dbReference>
<evidence type="ECO:0000313" key="1">
    <source>
        <dbReference type="EMBL" id="MBC9208540.1"/>
    </source>
</evidence>
<reference evidence="1 2" key="1">
    <citation type="journal article" date="2013" name="Int. J. Syst. Evol. Microbiol.">
        <title>Roseomonas aerophila sp. nov., isolated from air.</title>
        <authorList>
            <person name="Kim S.J."/>
            <person name="Weon H.Y."/>
            <person name="Ahn J.H."/>
            <person name="Hong S.B."/>
            <person name="Seok S.J."/>
            <person name="Whang K.S."/>
            <person name="Kwon S.W."/>
        </authorList>
    </citation>
    <scope>NUCLEOTIDE SEQUENCE [LARGE SCALE GENOMIC DNA]</scope>
    <source>
        <strain evidence="1 2">NBRC 108923</strain>
    </source>
</reference>
<comment type="caution">
    <text evidence="1">The sequence shown here is derived from an EMBL/GenBank/DDBJ whole genome shotgun (WGS) entry which is preliminary data.</text>
</comment>
<gene>
    <name evidence="1" type="ORF">IBL26_16955</name>
</gene>
<dbReference type="Proteomes" id="UP000626026">
    <property type="component" value="Unassembled WGS sequence"/>
</dbReference>
<dbReference type="RefSeq" id="WP_187785691.1">
    <property type="nucleotide sequence ID" value="NZ_JACTVA010000034.1"/>
</dbReference>
<name>A0ABR7RQV3_9PROT</name>
<accession>A0ABR7RQV3</accession>
<dbReference type="PIRSF" id="PIRSF008546">
    <property type="entry name" value="UCP008546"/>
    <property type="match status" value="1"/>
</dbReference>
<proteinExistence type="predicted"/>
<keyword evidence="2" id="KW-1185">Reference proteome</keyword>
<evidence type="ECO:0000313" key="2">
    <source>
        <dbReference type="Proteomes" id="UP000626026"/>
    </source>
</evidence>
<dbReference type="SUPFAM" id="SSF140736">
    <property type="entry name" value="Rv1873-like"/>
    <property type="match status" value="1"/>
</dbReference>
<organism evidence="1 2">
    <name type="scientific">Teichococcus aerophilus</name>
    <dbReference type="NCBI Taxonomy" id="1224513"/>
    <lineage>
        <taxon>Bacteria</taxon>
        <taxon>Pseudomonadati</taxon>
        <taxon>Pseudomonadota</taxon>
        <taxon>Alphaproteobacteria</taxon>
        <taxon>Acetobacterales</taxon>
        <taxon>Roseomonadaceae</taxon>
        <taxon>Roseomonas</taxon>
    </lineage>
</organism>